<evidence type="ECO:0000313" key="2">
    <source>
        <dbReference type="EMBL" id="GIG05644.1"/>
    </source>
</evidence>
<dbReference type="Proteomes" id="UP000630887">
    <property type="component" value="Unassembled WGS sequence"/>
</dbReference>
<organism evidence="2 3">
    <name type="scientific">Catellatospora coxensis</name>
    <dbReference type="NCBI Taxonomy" id="310354"/>
    <lineage>
        <taxon>Bacteria</taxon>
        <taxon>Bacillati</taxon>
        <taxon>Actinomycetota</taxon>
        <taxon>Actinomycetes</taxon>
        <taxon>Micromonosporales</taxon>
        <taxon>Micromonosporaceae</taxon>
        <taxon>Catellatospora</taxon>
    </lineage>
</organism>
<protein>
    <recommendedName>
        <fullName evidence="1">STAS domain-containing protein</fullName>
    </recommendedName>
</protein>
<dbReference type="RefSeq" id="WP_203692077.1">
    <property type="nucleotide sequence ID" value="NZ_BAAALC010000025.1"/>
</dbReference>
<dbReference type="InterPro" id="IPR002645">
    <property type="entry name" value="STAS_dom"/>
</dbReference>
<evidence type="ECO:0000259" key="1">
    <source>
        <dbReference type="PROSITE" id="PS50801"/>
    </source>
</evidence>
<dbReference type="InterPro" id="IPR058548">
    <property type="entry name" value="MlaB-like_STAS"/>
</dbReference>
<feature type="domain" description="STAS" evidence="1">
    <location>
        <begin position="23"/>
        <end position="95"/>
    </location>
</feature>
<proteinExistence type="predicted"/>
<comment type="caution">
    <text evidence="2">The sequence shown here is derived from an EMBL/GenBank/DDBJ whole genome shotgun (WGS) entry which is preliminary data.</text>
</comment>
<name>A0A8J3P6L1_9ACTN</name>
<dbReference type="EMBL" id="BONI01000016">
    <property type="protein sequence ID" value="GIG05644.1"/>
    <property type="molecule type" value="Genomic_DNA"/>
</dbReference>
<sequence length="137" mass="14740">MTGSRLHLRLQATATGLRLVACGRLDAATGRQLGQAISLALHRLRAQRLTLDLTAVNAIDAAGVAALIRGRVEADRCDVVLTIADPSPALLHAMRLHAAGAPSGGETGLVCIHVPRPVRRCVLRPRPLRHRRLHPMR</sequence>
<dbReference type="Pfam" id="PF13466">
    <property type="entry name" value="STAS_2"/>
    <property type="match status" value="1"/>
</dbReference>
<dbReference type="InterPro" id="IPR036513">
    <property type="entry name" value="STAS_dom_sf"/>
</dbReference>
<dbReference type="PROSITE" id="PS50801">
    <property type="entry name" value="STAS"/>
    <property type="match status" value="1"/>
</dbReference>
<reference evidence="2 3" key="1">
    <citation type="submission" date="2021-01" db="EMBL/GenBank/DDBJ databases">
        <title>Whole genome shotgun sequence of Catellatospora coxensis NBRC 107359.</title>
        <authorList>
            <person name="Komaki H."/>
            <person name="Tamura T."/>
        </authorList>
    </citation>
    <scope>NUCLEOTIDE SEQUENCE [LARGE SCALE GENOMIC DNA]</scope>
    <source>
        <strain evidence="2 3">NBRC 107359</strain>
    </source>
</reference>
<evidence type="ECO:0000313" key="3">
    <source>
        <dbReference type="Proteomes" id="UP000630887"/>
    </source>
</evidence>
<dbReference type="Gene3D" id="3.30.750.24">
    <property type="entry name" value="STAS domain"/>
    <property type="match status" value="1"/>
</dbReference>
<gene>
    <name evidence="2" type="ORF">Cco03nite_23440</name>
</gene>
<dbReference type="AlphaFoldDB" id="A0A8J3P6L1"/>
<dbReference type="CDD" id="cd07043">
    <property type="entry name" value="STAS_anti-anti-sigma_factors"/>
    <property type="match status" value="1"/>
</dbReference>
<dbReference type="SUPFAM" id="SSF52091">
    <property type="entry name" value="SpoIIaa-like"/>
    <property type="match status" value="1"/>
</dbReference>
<accession>A0A8J3P6L1</accession>
<keyword evidence="3" id="KW-1185">Reference proteome</keyword>